<name>A0A6I2R9T4_FLAPL</name>
<organism evidence="1 2">
    <name type="scientific">Flavonifractor plautii</name>
    <name type="common">Fusobacterium plautii</name>
    <dbReference type="NCBI Taxonomy" id="292800"/>
    <lineage>
        <taxon>Bacteria</taxon>
        <taxon>Bacillati</taxon>
        <taxon>Bacillota</taxon>
        <taxon>Clostridia</taxon>
        <taxon>Eubacteriales</taxon>
        <taxon>Oscillospiraceae</taxon>
        <taxon>Flavonifractor</taxon>
    </lineage>
</organism>
<gene>
    <name evidence="1" type="ORF">GKE97_13350</name>
</gene>
<reference evidence="1 2" key="1">
    <citation type="journal article" date="2019" name="Nat. Med.">
        <title>A library of human gut bacterial isolates paired with longitudinal multiomics data enables mechanistic microbiome research.</title>
        <authorList>
            <person name="Poyet M."/>
            <person name="Groussin M."/>
            <person name="Gibbons S.M."/>
            <person name="Avila-Pacheco J."/>
            <person name="Jiang X."/>
            <person name="Kearney S.M."/>
            <person name="Perrotta A.R."/>
            <person name="Berdy B."/>
            <person name="Zhao S."/>
            <person name="Lieberman T.D."/>
            <person name="Swanson P.K."/>
            <person name="Smith M."/>
            <person name="Roesemann S."/>
            <person name="Alexander J.E."/>
            <person name="Rich S.A."/>
            <person name="Livny J."/>
            <person name="Vlamakis H."/>
            <person name="Clish C."/>
            <person name="Bullock K."/>
            <person name="Deik A."/>
            <person name="Scott J."/>
            <person name="Pierce K.A."/>
            <person name="Xavier R.J."/>
            <person name="Alm E.J."/>
        </authorList>
    </citation>
    <scope>NUCLEOTIDE SEQUENCE [LARGE SCALE GENOMIC DNA]</scope>
    <source>
        <strain evidence="1 2">BIOML-A2</strain>
    </source>
</reference>
<evidence type="ECO:0000313" key="1">
    <source>
        <dbReference type="EMBL" id="MSB20497.1"/>
    </source>
</evidence>
<dbReference type="EMBL" id="WKPR01000013">
    <property type="protein sequence ID" value="MSB20497.1"/>
    <property type="molecule type" value="Genomic_DNA"/>
</dbReference>
<accession>A0A6I2R9T4</accession>
<dbReference type="RefSeq" id="WP_108981690.1">
    <property type="nucleotide sequence ID" value="NZ_JAQLWY010000015.1"/>
</dbReference>
<dbReference type="AlphaFoldDB" id="A0A6I2R9T4"/>
<dbReference type="Proteomes" id="UP000434475">
    <property type="component" value="Unassembled WGS sequence"/>
</dbReference>
<comment type="caution">
    <text evidence="1">The sequence shown here is derived from an EMBL/GenBank/DDBJ whole genome shotgun (WGS) entry which is preliminary data.</text>
</comment>
<protein>
    <submittedName>
        <fullName evidence="1">Uncharacterized protein</fullName>
    </submittedName>
</protein>
<sequence length="300" mass="32392">MKYSDLRKMDTMEALALLARKLEENSECITPIAAMTDDQEMDKALERLTLVNLAEAFGLTVLQAELERTGRDEQMSELAEAAMAVLDAAYDLSDDIGELEGDLFAEAMELVDEDDESDFDDDEDFDDGFEDDDFDDDEENVEMTDAEVEAMQAVGKALAEGGLLTPGEQLYIVHGDTIIDGDLEAGQRLIAYDAPVGELVTALRDAMLEAGHIGEGQDIFLVAGAAEDEPGIEIVNLEDLEGDDAEMANALIGYLKAIGEIESSSDCMIGVGVDDFGSMEDSSAIAIVRGKDGRYIMVVA</sequence>
<proteinExistence type="predicted"/>
<evidence type="ECO:0000313" key="2">
    <source>
        <dbReference type="Proteomes" id="UP000434475"/>
    </source>
</evidence>